<evidence type="ECO:0000256" key="3">
    <source>
        <dbReference type="ARBA" id="ARBA00022490"/>
    </source>
</evidence>
<keyword evidence="5 10" id="KW-0489">Methyltransferase</keyword>
<dbReference type="Gene3D" id="3.40.1280.10">
    <property type="match status" value="1"/>
</dbReference>
<dbReference type="InterPro" id="IPR029028">
    <property type="entry name" value="Alpha/beta_knot_MTases"/>
</dbReference>
<dbReference type="SUPFAM" id="SSF75217">
    <property type="entry name" value="alpha/beta knot"/>
    <property type="match status" value="1"/>
</dbReference>
<evidence type="ECO:0000256" key="9">
    <source>
        <dbReference type="ARBA" id="ARBA00047944"/>
    </source>
</evidence>
<evidence type="ECO:0000256" key="7">
    <source>
        <dbReference type="ARBA" id="ARBA00022691"/>
    </source>
</evidence>
<keyword evidence="6 10" id="KW-0808">Transferase</keyword>
<dbReference type="InterPro" id="IPR015947">
    <property type="entry name" value="PUA-like_sf"/>
</dbReference>
<dbReference type="SUPFAM" id="SSF88697">
    <property type="entry name" value="PUA domain-like"/>
    <property type="match status" value="1"/>
</dbReference>
<feature type="domain" description="Ribosomal RNA small subunit methyltransferase E PUA-like" evidence="12">
    <location>
        <begin position="18"/>
        <end position="63"/>
    </location>
</feature>
<keyword evidence="3 10" id="KW-0963">Cytoplasm</keyword>
<comment type="function">
    <text evidence="8 10">Specifically methylates the N3 position of the uracil ring of uridine 1498 (m3U1498) in 16S rRNA. Acts on the fully assembled 30S ribosomal subunit.</text>
</comment>
<organism evidence="13 14">
    <name type="scientific">Desulfobotulus mexicanus</name>
    <dbReference type="NCBI Taxonomy" id="2586642"/>
    <lineage>
        <taxon>Bacteria</taxon>
        <taxon>Pseudomonadati</taxon>
        <taxon>Thermodesulfobacteriota</taxon>
        <taxon>Desulfobacteria</taxon>
        <taxon>Desulfobacterales</taxon>
        <taxon>Desulfobacteraceae</taxon>
        <taxon>Desulfobotulus</taxon>
    </lineage>
</organism>
<dbReference type="GO" id="GO:0070475">
    <property type="term" value="P:rRNA base methylation"/>
    <property type="evidence" value="ECO:0007669"/>
    <property type="project" value="TreeGrafter"/>
</dbReference>
<dbReference type="GO" id="GO:0005737">
    <property type="term" value="C:cytoplasm"/>
    <property type="evidence" value="ECO:0007669"/>
    <property type="project" value="UniProtKB-SubCell"/>
</dbReference>
<dbReference type="AlphaFoldDB" id="A0A5S5MD08"/>
<dbReference type="InterPro" id="IPR029026">
    <property type="entry name" value="tRNA_m1G_MTases_N"/>
</dbReference>
<dbReference type="OrthoDB" id="9815641at2"/>
<proteinExistence type="inferred from homology"/>
<keyword evidence="4 10" id="KW-0698">rRNA processing</keyword>
<evidence type="ECO:0000256" key="4">
    <source>
        <dbReference type="ARBA" id="ARBA00022552"/>
    </source>
</evidence>
<keyword evidence="7 10" id="KW-0949">S-adenosyl-L-methionine</keyword>
<accession>A0A5S5MD08</accession>
<dbReference type="Proteomes" id="UP000321899">
    <property type="component" value="Unassembled WGS sequence"/>
</dbReference>
<dbReference type="InterPro" id="IPR046887">
    <property type="entry name" value="RsmE_PUA-like"/>
</dbReference>
<dbReference type="InterPro" id="IPR006700">
    <property type="entry name" value="RsmE"/>
</dbReference>
<evidence type="ECO:0000256" key="1">
    <source>
        <dbReference type="ARBA" id="ARBA00004496"/>
    </source>
</evidence>
<evidence type="ECO:0000256" key="10">
    <source>
        <dbReference type="PIRNR" id="PIRNR015601"/>
    </source>
</evidence>
<dbReference type="InterPro" id="IPR046886">
    <property type="entry name" value="RsmE_MTase_dom"/>
</dbReference>
<dbReference type="Pfam" id="PF04452">
    <property type="entry name" value="Methyltrans_RNA"/>
    <property type="match status" value="1"/>
</dbReference>
<comment type="catalytic activity">
    <reaction evidence="9 10">
        <text>uridine(1498) in 16S rRNA + S-adenosyl-L-methionine = N(3)-methyluridine(1498) in 16S rRNA + S-adenosyl-L-homocysteine + H(+)</text>
        <dbReference type="Rhea" id="RHEA:42920"/>
        <dbReference type="Rhea" id="RHEA-COMP:10283"/>
        <dbReference type="Rhea" id="RHEA-COMP:10284"/>
        <dbReference type="ChEBI" id="CHEBI:15378"/>
        <dbReference type="ChEBI" id="CHEBI:57856"/>
        <dbReference type="ChEBI" id="CHEBI:59789"/>
        <dbReference type="ChEBI" id="CHEBI:65315"/>
        <dbReference type="ChEBI" id="CHEBI:74502"/>
        <dbReference type="EC" id="2.1.1.193"/>
    </reaction>
</comment>
<comment type="similarity">
    <text evidence="2 10">Belongs to the RNA methyltransferase RsmE family.</text>
</comment>
<evidence type="ECO:0000256" key="8">
    <source>
        <dbReference type="ARBA" id="ARBA00025699"/>
    </source>
</evidence>
<evidence type="ECO:0000256" key="5">
    <source>
        <dbReference type="ARBA" id="ARBA00022603"/>
    </source>
</evidence>
<dbReference type="PIRSF" id="PIRSF015601">
    <property type="entry name" value="MTase_slr0722"/>
    <property type="match status" value="1"/>
</dbReference>
<protein>
    <recommendedName>
        <fullName evidence="10">Ribosomal RNA small subunit methyltransferase E</fullName>
        <ecNumber evidence="10">2.1.1.193</ecNumber>
    </recommendedName>
</protein>
<dbReference type="NCBIfam" id="TIGR00046">
    <property type="entry name" value="RsmE family RNA methyltransferase"/>
    <property type="match status" value="1"/>
</dbReference>
<dbReference type="EC" id="2.1.1.193" evidence="10"/>
<name>A0A5S5MD08_9BACT</name>
<dbReference type="EMBL" id="VDMB01000024">
    <property type="protein sequence ID" value="TYT73616.1"/>
    <property type="molecule type" value="Genomic_DNA"/>
</dbReference>
<comment type="subcellular location">
    <subcellularLocation>
        <location evidence="1 10">Cytoplasm</location>
    </subcellularLocation>
</comment>
<evidence type="ECO:0000259" key="11">
    <source>
        <dbReference type="Pfam" id="PF04452"/>
    </source>
</evidence>
<reference evidence="13 14" key="1">
    <citation type="submission" date="2019-06" db="EMBL/GenBank/DDBJ databases">
        <title>Desulfobotulus mexicanus sp. nov., a novel sulfate-reducing bacterium isolated from the sediment of an alkaline crater lake in Mexico.</title>
        <authorList>
            <person name="Hirschler-Rea A."/>
        </authorList>
    </citation>
    <scope>NUCLEOTIDE SEQUENCE [LARGE SCALE GENOMIC DNA]</scope>
    <source>
        <strain evidence="13 14">PAR22N</strain>
    </source>
</reference>
<evidence type="ECO:0000313" key="13">
    <source>
        <dbReference type="EMBL" id="TYT73616.1"/>
    </source>
</evidence>
<dbReference type="Pfam" id="PF20260">
    <property type="entry name" value="PUA_4"/>
    <property type="match status" value="1"/>
</dbReference>
<dbReference type="PANTHER" id="PTHR30027:SF3">
    <property type="entry name" value="16S RRNA (URACIL(1498)-N(3))-METHYLTRANSFERASE"/>
    <property type="match status" value="1"/>
</dbReference>
<feature type="domain" description="Ribosomal RNA small subunit methyltransferase E methyltransferase" evidence="11">
    <location>
        <begin position="74"/>
        <end position="237"/>
    </location>
</feature>
<dbReference type="RefSeq" id="WP_139450514.1">
    <property type="nucleotide sequence ID" value="NZ_VDMB01000024.1"/>
</dbReference>
<evidence type="ECO:0000256" key="6">
    <source>
        <dbReference type="ARBA" id="ARBA00022679"/>
    </source>
</evidence>
<comment type="caution">
    <text evidence="13">The sequence shown here is derived from an EMBL/GenBank/DDBJ whole genome shotgun (WGS) entry which is preliminary data.</text>
</comment>
<keyword evidence="14" id="KW-1185">Reference proteome</keyword>
<dbReference type="CDD" id="cd18084">
    <property type="entry name" value="RsmE-like"/>
    <property type="match status" value="1"/>
</dbReference>
<sequence>MRRIPFQLPASPPEHVCITGQDANHIRKVLRMQQGDPLCLFDGKGNEYEALIHRMDTEGVQLTLTGIQRSIPAPPVHLDIAIALLKEKKIDELIRPLTELGAGTIRIFCAARSVPVLKKDKAEARMERWQKLATESLKQCCGSHMPEILFHKDSSPLMLDPAPEEKRILFWESTDSSHWSEEKKAMPLRIRAVFGPEGGFDPKEIQGFFRAGYKPLGLGPRILRAPTAVLAGTSLLQYLYGDLSLPPFPGLWKE</sequence>
<evidence type="ECO:0000256" key="2">
    <source>
        <dbReference type="ARBA" id="ARBA00005528"/>
    </source>
</evidence>
<dbReference type="GO" id="GO:0070042">
    <property type="term" value="F:rRNA (uridine-N3-)-methyltransferase activity"/>
    <property type="evidence" value="ECO:0007669"/>
    <property type="project" value="TreeGrafter"/>
</dbReference>
<evidence type="ECO:0000259" key="12">
    <source>
        <dbReference type="Pfam" id="PF20260"/>
    </source>
</evidence>
<gene>
    <name evidence="13" type="ORF">FIM25_14160</name>
</gene>
<evidence type="ECO:0000313" key="14">
    <source>
        <dbReference type="Proteomes" id="UP000321899"/>
    </source>
</evidence>
<dbReference type="PANTHER" id="PTHR30027">
    <property type="entry name" value="RIBOSOMAL RNA SMALL SUBUNIT METHYLTRANSFERASE E"/>
    <property type="match status" value="1"/>
</dbReference>